<dbReference type="Proteomes" id="UP000469185">
    <property type="component" value="Unassembled WGS sequence"/>
</dbReference>
<dbReference type="NCBIfam" id="TIGR01167">
    <property type="entry name" value="LPXTG_anchor"/>
    <property type="match status" value="1"/>
</dbReference>
<feature type="domain" description="Gram-positive cocci surface proteins LPxTG" evidence="8">
    <location>
        <begin position="629"/>
        <end position="664"/>
    </location>
</feature>
<keyword evidence="6" id="KW-0472">Membrane</keyword>
<evidence type="ECO:0000256" key="1">
    <source>
        <dbReference type="ARBA" id="ARBA00022512"/>
    </source>
</evidence>
<comment type="caution">
    <text evidence="9">The sequence shown here is derived from an EMBL/GenBank/DDBJ whole genome shotgun (WGS) entry which is preliminary data.</text>
</comment>
<feature type="signal peptide" evidence="7">
    <location>
        <begin position="1"/>
        <end position="33"/>
    </location>
</feature>
<evidence type="ECO:0000256" key="4">
    <source>
        <dbReference type="ARBA" id="ARBA00023088"/>
    </source>
</evidence>
<organism evidence="9 10">
    <name type="scientific">Phytoactinopolyspora alkaliphila</name>
    <dbReference type="NCBI Taxonomy" id="1783498"/>
    <lineage>
        <taxon>Bacteria</taxon>
        <taxon>Bacillati</taxon>
        <taxon>Actinomycetota</taxon>
        <taxon>Actinomycetes</taxon>
        <taxon>Jiangellales</taxon>
        <taxon>Jiangellaceae</taxon>
        <taxon>Phytoactinopolyspora</taxon>
    </lineage>
</organism>
<dbReference type="PROSITE" id="PS50847">
    <property type="entry name" value="GRAM_POS_ANCHORING"/>
    <property type="match status" value="1"/>
</dbReference>
<sequence>MRTRLTTRPRRAAAFGTAFAVAAALTVVGTAQAAVADDTPHTEAAAQENVVAAETAEGLDATITPVPGGSEASDRAVETLADDPQISMEVSETSEWAMKREGLTVFSWGFTPGATVTITVDESVLTGDTANSNGELNFSFTAGLAPGEYTITLTSSEEGSASHQFTVIADGEFYDDEYTANFDPAIQMSRWVVSESELTREPISVTGSGFPNSSNPVGPTTVDLVLDGELVETVSTDIVGAVATEISGPLSLGTHEVALVSPVGEATRSIEVVSDEQGTPPAAGSYIGTSVQTHADGVELDEQEQRPFSFEIDDHGRISGIQGEYWWYCSGGSGFKDLADARIPATPMTADRPFEVQWHDFVIYGAVNADGTASGTFWDGMGECGSSVLNWNTEFDGDRPDPDPVYDPEATVSPESLTVSELANTGVVFAGTRFAPESDVTLTVAGTEVVARAADADGDVEFPYTSDTLGAGSHEAVLSSVDGEASVTLTVTKDADANPGTIPGIAPGEDDLDPALEGKVTAPAEAEPGETITVTVEGVEPGTKVGVWLFSDVAYLGTHVVDENGQVRVTIPKSTDYGNAKLGVWAAGDPDVQIGWTALTIIDGNDGDGDDDPGSGSGAGTDVDGDSDLPATGSSMFLLITAGALLLVAGVGLVLLRVRSRVAV</sequence>
<evidence type="ECO:0000313" key="9">
    <source>
        <dbReference type="EMBL" id="NED97051.1"/>
    </source>
</evidence>
<feature type="chain" id="PRO_5026820680" evidence="7">
    <location>
        <begin position="34"/>
        <end position="664"/>
    </location>
</feature>
<evidence type="ECO:0000256" key="5">
    <source>
        <dbReference type="SAM" id="MobiDB-lite"/>
    </source>
</evidence>
<dbReference type="InterPro" id="IPR019931">
    <property type="entry name" value="LPXTG_anchor"/>
</dbReference>
<evidence type="ECO:0000256" key="2">
    <source>
        <dbReference type="ARBA" id="ARBA00022525"/>
    </source>
</evidence>
<keyword evidence="4" id="KW-0572">Peptidoglycan-anchor</keyword>
<feature type="region of interest" description="Disordered" evidence="5">
    <location>
        <begin position="603"/>
        <end position="626"/>
    </location>
</feature>
<dbReference type="RefSeq" id="WP_163819829.1">
    <property type="nucleotide sequence ID" value="NZ_JAAGOB010000009.1"/>
</dbReference>
<keyword evidence="2" id="KW-0964">Secreted</keyword>
<feature type="transmembrane region" description="Helical" evidence="6">
    <location>
        <begin position="636"/>
        <end position="656"/>
    </location>
</feature>
<evidence type="ECO:0000256" key="3">
    <source>
        <dbReference type="ARBA" id="ARBA00022729"/>
    </source>
</evidence>
<evidence type="ECO:0000256" key="7">
    <source>
        <dbReference type="SAM" id="SignalP"/>
    </source>
</evidence>
<keyword evidence="3 7" id="KW-0732">Signal</keyword>
<accession>A0A6N9YPR4</accession>
<name>A0A6N9YPR4_9ACTN</name>
<dbReference type="AlphaFoldDB" id="A0A6N9YPR4"/>
<keyword evidence="10" id="KW-1185">Reference proteome</keyword>
<reference evidence="9 10" key="1">
    <citation type="submission" date="2020-02" db="EMBL/GenBank/DDBJ databases">
        <authorList>
            <person name="Li X.-J."/>
            <person name="Feng X.-M."/>
        </authorList>
    </citation>
    <scope>NUCLEOTIDE SEQUENCE [LARGE SCALE GENOMIC DNA]</scope>
    <source>
        <strain evidence="9 10">CGMCC 4.7225</strain>
    </source>
</reference>
<evidence type="ECO:0000313" key="10">
    <source>
        <dbReference type="Proteomes" id="UP000469185"/>
    </source>
</evidence>
<proteinExistence type="predicted"/>
<gene>
    <name evidence="9" type="ORF">G1H11_17245</name>
</gene>
<keyword evidence="1" id="KW-0134">Cell wall</keyword>
<dbReference type="EMBL" id="JAAGOB010000009">
    <property type="protein sequence ID" value="NED97051.1"/>
    <property type="molecule type" value="Genomic_DNA"/>
</dbReference>
<protein>
    <submittedName>
        <fullName evidence="9">LPXTG cell wall anchor domain-containing protein</fullName>
    </submittedName>
</protein>
<evidence type="ECO:0000256" key="6">
    <source>
        <dbReference type="SAM" id="Phobius"/>
    </source>
</evidence>
<keyword evidence="6" id="KW-0812">Transmembrane</keyword>
<keyword evidence="6" id="KW-1133">Transmembrane helix</keyword>
<evidence type="ECO:0000259" key="8">
    <source>
        <dbReference type="PROSITE" id="PS50847"/>
    </source>
</evidence>